<evidence type="ECO:0008006" key="4">
    <source>
        <dbReference type="Google" id="ProtNLM"/>
    </source>
</evidence>
<feature type="compositionally biased region" description="Low complexity" evidence="1">
    <location>
        <begin position="112"/>
        <end position="122"/>
    </location>
</feature>
<name>A0ABV1MXD3_9BACI</name>
<evidence type="ECO:0000256" key="1">
    <source>
        <dbReference type="SAM" id="MobiDB-lite"/>
    </source>
</evidence>
<evidence type="ECO:0000313" key="2">
    <source>
        <dbReference type="EMBL" id="MEQ6356559.1"/>
    </source>
</evidence>
<comment type="caution">
    <text evidence="2">The sequence shown here is derived from an EMBL/GenBank/DDBJ whole genome shotgun (WGS) entry which is preliminary data.</text>
</comment>
<organism evidence="2 3">
    <name type="scientific">Lysinibacillus zambalensis</name>
    <dbReference type="NCBI Taxonomy" id="3160866"/>
    <lineage>
        <taxon>Bacteria</taxon>
        <taxon>Bacillati</taxon>
        <taxon>Bacillota</taxon>
        <taxon>Bacilli</taxon>
        <taxon>Bacillales</taxon>
        <taxon>Bacillaceae</taxon>
        <taxon>Lysinibacillus</taxon>
    </lineage>
</organism>
<accession>A0ABV1MXD3</accession>
<dbReference type="RefSeq" id="WP_349661005.1">
    <property type="nucleotide sequence ID" value="NZ_JBEGDG010000015.1"/>
</dbReference>
<proteinExistence type="predicted"/>
<feature type="region of interest" description="Disordered" evidence="1">
    <location>
        <begin position="103"/>
        <end position="122"/>
    </location>
</feature>
<keyword evidence="3" id="KW-1185">Reference proteome</keyword>
<evidence type="ECO:0000313" key="3">
    <source>
        <dbReference type="Proteomes" id="UP001478862"/>
    </source>
</evidence>
<protein>
    <recommendedName>
        <fullName evidence="4">Phage tail protein</fullName>
    </recommendedName>
</protein>
<sequence>MANAPIVSWYQTNNDKANEVKNTVNYGTVDADSESLQFTFYIWNNRGGTEDCSKMEEVVFTTRDREGGTGDTTGAIVEAVRDNWFNVRVDSLSESAFTPVGKGGVGTANPSGTKALGTTGTTTNPKGATATVWSAGASYVLGTYVRPTTANGYVYKVTQAGMTDSTQPIWTTVEGNTLIDGSIEYEVIRIEQTPATQEILGFANNTLDNGSNANLAGGNFCQVTVYADVPISASAGKNLLVQRVSYRYV</sequence>
<reference evidence="2 3" key="1">
    <citation type="submission" date="2024-06" db="EMBL/GenBank/DDBJ databases">
        <title>Lysinibacillus zambalefons sp. nov., a Novel Firmicute Isolated from the Poon Bato Zambales Hyperalkaline Spring.</title>
        <authorList>
            <person name="Aja J.A."/>
            <person name="Lazaro J.E.H."/>
            <person name="Llorin L.D."/>
            <person name="Lim K.R."/>
            <person name="Teodosio J."/>
            <person name="Dalisay D.S."/>
        </authorList>
    </citation>
    <scope>NUCLEOTIDE SEQUENCE [LARGE SCALE GENOMIC DNA]</scope>
    <source>
        <strain evidence="2 3">M3</strain>
    </source>
</reference>
<gene>
    <name evidence="2" type="ORF">ABNX05_18205</name>
</gene>
<dbReference type="EMBL" id="JBEGDG010000015">
    <property type="protein sequence ID" value="MEQ6356559.1"/>
    <property type="molecule type" value="Genomic_DNA"/>
</dbReference>
<dbReference type="Proteomes" id="UP001478862">
    <property type="component" value="Unassembled WGS sequence"/>
</dbReference>